<dbReference type="EMBL" id="JACDTQ010002604">
    <property type="protein sequence ID" value="KAF5917035.1"/>
    <property type="molecule type" value="Genomic_DNA"/>
</dbReference>
<evidence type="ECO:0000256" key="1">
    <source>
        <dbReference type="ARBA" id="ARBA00004651"/>
    </source>
</evidence>
<feature type="region of interest" description="Disordered" evidence="11">
    <location>
        <begin position="1"/>
        <end position="20"/>
    </location>
</feature>
<evidence type="ECO:0000256" key="4">
    <source>
        <dbReference type="ARBA" id="ARBA00022507"/>
    </source>
</evidence>
<dbReference type="InterPro" id="IPR004072">
    <property type="entry name" value="Vmron_rcpt_1"/>
</dbReference>
<accession>A0A7J7EML5</accession>
<reference evidence="13 14" key="1">
    <citation type="journal article" date="2020" name="Mol. Biol. Evol.">
        <title>Interspecific Gene Flow and the Evolution of Specialization in Black and White Rhinoceros.</title>
        <authorList>
            <person name="Moodley Y."/>
            <person name="Westbury M.V."/>
            <person name="Russo I.M."/>
            <person name="Gopalakrishnan S."/>
            <person name="Rakotoarivelo A."/>
            <person name="Olsen R.A."/>
            <person name="Prost S."/>
            <person name="Tunstall T."/>
            <person name="Ryder O.A."/>
            <person name="Dalen L."/>
            <person name="Bruford M.W."/>
        </authorList>
    </citation>
    <scope>NUCLEOTIDE SEQUENCE [LARGE SCALE GENOMIC DNA]</scope>
    <source>
        <strain evidence="13">SBR-YM</strain>
        <tissue evidence="13">Skin</tissue>
    </source>
</reference>
<evidence type="ECO:0000256" key="10">
    <source>
        <dbReference type="ARBA" id="ARBA00023224"/>
    </source>
</evidence>
<dbReference type="GO" id="GO:0005886">
    <property type="term" value="C:plasma membrane"/>
    <property type="evidence" value="ECO:0007669"/>
    <property type="project" value="UniProtKB-SubCell"/>
</dbReference>
<dbReference type="GO" id="GO:0016503">
    <property type="term" value="F:pheromone receptor activity"/>
    <property type="evidence" value="ECO:0007669"/>
    <property type="project" value="InterPro"/>
</dbReference>
<evidence type="ECO:0000256" key="8">
    <source>
        <dbReference type="ARBA" id="ARBA00023136"/>
    </source>
</evidence>
<evidence type="ECO:0000256" key="11">
    <source>
        <dbReference type="SAM" id="MobiDB-lite"/>
    </source>
</evidence>
<evidence type="ECO:0000256" key="12">
    <source>
        <dbReference type="SAM" id="Phobius"/>
    </source>
</evidence>
<protein>
    <submittedName>
        <fullName evidence="13">Uncharacterized protein</fullName>
    </submittedName>
</protein>
<sequence>METLAQVMSPKHRTPGVDTSTAFSKAVPLSQSVAEHLTRKHYDIYQHVQDPAEYTGGTNLCPPGVPGADSDGLEDTQKTGDTNGHTPGHSVNIENNFAPKTIEKMFQPKSYHCLWDSSGDNDQSVGYSQVLEDHDSGLSVTVMTLPAHVGGRQPDPKIWAPELLYKSGKGWSISSTCLLSVFQAITISPRNSRCTELKVKAPKHIGSFIFLCWILHMVVNIIFPMYVTGIWNKTNITMKEDLGYCSEVDFHRRKLVVSQALPRMTEVLIPVLKGKIGALLIQKLKESQRSFWTSVFPFLQITWSLHEGLVEVPEGFHRSQASWAIPPSEYDDQNNSLGVKNDMVAEGCSVILRHRKCVNTTAKEKSEDSRGDKGEAQTKGAFFIKSPTWGSPHFAIPEKIKDERGTVYVECEGQGEANTEKPALAWPQGRPNNSGLLDGTINIKMPKDPQHHIFTHNDPIPYASTSGRPGKGFNRKRTRTPTRQRRGQGSRRLTATPGLTADMRRGSRDFNVRSDPETPRVGLWTETLRCKPETTKSTNPTVTFATAASGSARHCACALPQGVAGRDLSGALPAVGGA</sequence>
<comment type="subcellular location">
    <subcellularLocation>
        <location evidence="1">Cell membrane</location>
        <topology evidence="1">Multi-pass membrane protein</topology>
    </subcellularLocation>
</comment>
<keyword evidence="7" id="KW-0297">G-protein coupled receptor</keyword>
<dbReference type="AlphaFoldDB" id="A0A7J7EML5"/>
<dbReference type="Pfam" id="PF03402">
    <property type="entry name" value="V1R"/>
    <property type="match status" value="1"/>
</dbReference>
<evidence type="ECO:0000313" key="14">
    <source>
        <dbReference type="Proteomes" id="UP000551758"/>
    </source>
</evidence>
<feature type="region of interest" description="Disordered" evidence="11">
    <location>
        <begin position="55"/>
        <end position="94"/>
    </location>
</feature>
<gene>
    <name evidence="13" type="ORF">HPG69_013959</name>
</gene>
<evidence type="ECO:0000256" key="7">
    <source>
        <dbReference type="ARBA" id="ARBA00023040"/>
    </source>
</evidence>
<keyword evidence="4" id="KW-0589">Pheromone response</keyword>
<comment type="caution">
    <text evidence="13">The sequence shown here is derived from an EMBL/GenBank/DDBJ whole genome shotgun (WGS) entry which is preliminary data.</text>
</comment>
<dbReference type="PANTHER" id="PTHR24062">
    <property type="entry name" value="VOMERONASAL TYPE-1 RECEPTOR"/>
    <property type="match status" value="1"/>
</dbReference>
<keyword evidence="9" id="KW-0675">Receptor</keyword>
<feature type="region of interest" description="Disordered" evidence="11">
    <location>
        <begin position="457"/>
        <end position="496"/>
    </location>
</feature>
<evidence type="ECO:0000256" key="9">
    <source>
        <dbReference type="ARBA" id="ARBA00023170"/>
    </source>
</evidence>
<name>A0A7J7EML5_DICBM</name>
<organism evidence="13 14">
    <name type="scientific">Diceros bicornis minor</name>
    <name type="common">South-central black rhinoceros</name>
    <dbReference type="NCBI Taxonomy" id="77932"/>
    <lineage>
        <taxon>Eukaryota</taxon>
        <taxon>Metazoa</taxon>
        <taxon>Chordata</taxon>
        <taxon>Craniata</taxon>
        <taxon>Vertebrata</taxon>
        <taxon>Euteleostomi</taxon>
        <taxon>Mammalia</taxon>
        <taxon>Eutheria</taxon>
        <taxon>Laurasiatheria</taxon>
        <taxon>Perissodactyla</taxon>
        <taxon>Rhinocerotidae</taxon>
        <taxon>Diceros</taxon>
    </lineage>
</organism>
<dbReference type="Proteomes" id="UP000551758">
    <property type="component" value="Unassembled WGS sequence"/>
</dbReference>
<feature type="compositionally biased region" description="Basic residues" evidence="11">
    <location>
        <begin position="473"/>
        <end position="489"/>
    </location>
</feature>
<evidence type="ECO:0000313" key="13">
    <source>
        <dbReference type="EMBL" id="KAF5917035.1"/>
    </source>
</evidence>
<feature type="transmembrane region" description="Helical" evidence="12">
    <location>
        <begin position="208"/>
        <end position="231"/>
    </location>
</feature>
<proteinExistence type="inferred from homology"/>
<keyword evidence="8 12" id="KW-0472">Membrane</keyword>
<keyword evidence="14" id="KW-1185">Reference proteome</keyword>
<keyword evidence="5 12" id="KW-0812">Transmembrane</keyword>
<keyword evidence="10" id="KW-0807">Transducer</keyword>
<dbReference type="GO" id="GO:0019236">
    <property type="term" value="P:response to pheromone"/>
    <property type="evidence" value="ECO:0007669"/>
    <property type="project" value="UniProtKB-KW"/>
</dbReference>
<comment type="similarity">
    <text evidence="2">Belongs to the G-protein coupled receptor 1 family.</text>
</comment>
<evidence type="ECO:0000256" key="2">
    <source>
        <dbReference type="ARBA" id="ARBA00010663"/>
    </source>
</evidence>
<keyword evidence="3" id="KW-1003">Cell membrane</keyword>
<evidence type="ECO:0000256" key="6">
    <source>
        <dbReference type="ARBA" id="ARBA00022989"/>
    </source>
</evidence>
<evidence type="ECO:0000256" key="5">
    <source>
        <dbReference type="ARBA" id="ARBA00022692"/>
    </source>
</evidence>
<keyword evidence="6 12" id="KW-1133">Transmembrane helix</keyword>
<evidence type="ECO:0000256" key="3">
    <source>
        <dbReference type="ARBA" id="ARBA00022475"/>
    </source>
</evidence>